<keyword evidence="5" id="KW-0472">Membrane</keyword>
<keyword evidence="8" id="KW-1185">Reference proteome</keyword>
<gene>
    <name evidence="7" type="ORF">POM88_045317</name>
</gene>
<protein>
    <submittedName>
        <fullName evidence="7">Alpha-1,3-arabinosyltransferase XAT2-like</fullName>
    </submittedName>
</protein>
<evidence type="ECO:0000256" key="4">
    <source>
        <dbReference type="ARBA" id="ARBA00023180"/>
    </source>
</evidence>
<comment type="subcellular location">
    <subcellularLocation>
        <location evidence="1">Golgi apparatus membrane</location>
        <topology evidence="1">Single-pass type II membrane protein</topology>
    </subcellularLocation>
</comment>
<keyword evidence="3" id="KW-0808">Transferase</keyword>
<reference evidence="7" key="1">
    <citation type="submission" date="2023-02" db="EMBL/GenBank/DDBJ databases">
        <title>Genome of toxic invasive species Heracleum sosnowskyi carries increased number of genes despite the absence of recent whole-genome duplications.</title>
        <authorList>
            <person name="Schelkunov M."/>
            <person name="Shtratnikova V."/>
            <person name="Makarenko M."/>
            <person name="Klepikova A."/>
            <person name="Omelchenko D."/>
            <person name="Novikova G."/>
            <person name="Obukhova E."/>
            <person name="Bogdanov V."/>
            <person name="Penin A."/>
            <person name="Logacheva M."/>
        </authorList>
    </citation>
    <scope>NUCLEOTIDE SEQUENCE</scope>
    <source>
        <strain evidence="7">Hsosn_3</strain>
        <tissue evidence="7">Leaf</tissue>
    </source>
</reference>
<dbReference type="GO" id="GO:0016763">
    <property type="term" value="F:pentosyltransferase activity"/>
    <property type="evidence" value="ECO:0007669"/>
    <property type="project" value="UniProtKB-ARBA"/>
</dbReference>
<keyword evidence="4" id="KW-0325">Glycoprotein</keyword>
<dbReference type="PANTHER" id="PTHR20961:SF108">
    <property type="entry name" value="GLYCOSYLTRANSFERASE"/>
    <property type="match status" value="1"/>
</dbReference>
<sequence>MDLAGGNLCLNDVGRGDFFFDHFDIDLFMGYLDSDQDYSKNINLEGTISGNNLEGSRTSTTKSLVVLDSGVVGCSAVDQYKIGGYCFDDLGGRDLCYDDINIDWFMRCLDLDKNKKMEKEPKAKRLLLSATPLVFLLLITLLYTQLFASTSLPFNKWMQQLANWKLKDNTFNEAIKYQESFKPSLKKLLKGEDQRKLEANGFACDSDFYSMVCVASEPFLRIDTTRMTVQMLLNETLPQDKTARIRPYARQDSNEILKDTTPVQIMQQNITNLPACQYIHTVPAVMFSSSGFRGNLFHEFNEVIIPLYITSRHLQSNVQFILSDYNPSFVRRYAQIFSHLSGYQVMNPATNESVHCFPAGAVVGLKFHNFLSINISSDINPGGNSMLNFKQFLRESYNLKEFHVDTKKPKLLLISRVKSRTFLNEEEMVHTMEELGFDIVIARPNQMSNLTKFSELVSSCSVMVGAHGAGLTNELFLPVGAAVVQVVPLGLEWASATYFGEPARVMGVHYLEYKIQPEESSLIDTYSRDDPVIVDPESIFAKSFEAGRAVYITGQNLKINISRLRNTLVEARQLLGHDSFAP</sequence>
<accession>A0AAD8M6A9</accession>
<dbReference type="EMBL" id="JAUIZM010000010">
    <property type="protein sequence ID" value="KAK1360843.1"/>
    <property type="molecule type" value="Genomic_DNA"/>
</dbReference>
<keyword evidence="5" id="KW-0812">Transmembrane</keyword>
<dbReference type="InterPro" id="IPR049625">
    <property type="entry name" value="Glyco_transf_61_cat"/>
</dbReference>
<evidence type="ECO:0000256" key="2">
    <source>
        <dbReference type="ARBA" id="ARBA00022676"/>
    </source>
</evidence>
<organism evidence="7 8">
    <name type="scientific">Heracleum sosnowskyi</name>
    <dbReference type="NCBI Taxonomy" id="360622"/>
    <lineage>
        <taxon>Eukaryota</taxon>
        <taxon>Viridiplantae</taxon>
        <taxon>Streptophyta</taxon>
        <taxon>Embryophyta</taxon>
        <taxon>Tracheophyta</taxon>
        <taxon>Spermatophyta</taxon>
        <taxon>Magnoliopsida</taxon>
        <taxon>eudicotyledons</taxon>
        <taxon>Gunneridae</taxon>
        <taxon>Pentapetalae</taxon>
        <taxon>asterids</taxon>
        <taxon>campanulids</taxon>
        <taxon>Apiales</taxon>
        <taxon>Apiaceae</taxon>
        <taxon>Apioideae</taxon>
        <taxon>apioid superclade</taxon>
        <taxon>Tordylieae</taxon>
        <taxon>Tordyliinae</taxon>
        <taxon>Heracleum</taxon>
    </lineage>
</organism>
<evidence type="ECO:0000259" key="6">
    <source>
        <dbReference type="Pfam" id="PF04577"/>
    </source>
</evidence>
<evidence type="ECO:0000313" key="8">
    <source>
        <dbReference type="Proteomes" id="UP001237642"/>
    </source>
</evidence>
<evidence type="ECO:0000256" key="5">
    <source>
        <dbReference type="SAM" id="Phobius"/>
    </source>
</evidence>
<feature type="transmembrane region" description="Helical" evidence="5">
    <location>
        <begin position="126"/>
        <end position="148"/>
    </location>
</feature>
<dbReference type="InterPro" id="IPR007657">
    <property type="entry name" value="Glycosyltransferase_61"/>
</dbReference>
<comment type="caution">
    <text evidence="7">The sequence shown here is derived from an EMBL/GenBank/DDBJ whole genome shotgun (WGS) entry which is preliminary data.</text>
</comment>
<evidence type="ECO:0000256" key="3">
    <source>
        <dbReference type="ARBA" id="ARBA00022679"/>
    </source>
</evidence>
<keyword evidence="5" id="KW-1133">Transmembrane helix</keyword>
<dbReference type="Proteomes" id="UP001237642">
    <property type="component" value="Unassembled WGS sequence"/>
</dbReference>
<proteinExistence type="predicted"/>
<dbReference type="AlphaFoldDB" id="A0AAD8M6A9"/>
<evidence type="ECO:0000313" key="7">
    <source>
        <dbReference type="EMBL" id="KAK1360843.1"/>
    </source>
</evidence>
<dbReference type="Pfam" id="PF04577">
    <property type="entry name" value="Glyco_transf_61"/>
    <property type="match status" value="1"/>
</dbReference>
<keyword evidence="2" id="KW-0328">Glycosyltransferase</keyword>
<dbReference type="GO" id="GO:0000139">
    <property type="term" value="C:Golgi membrane"/>
    <property type="evidence" value="ECO:0007669"/>
    <property type="project" value="UniProtKB-SubCell"/>
</dbReference>
<feature type="domain" description="Glycosyltransferase 61 catalytic" evidence="6">
    <location>
        <begin position="388"/>
        <end position="484"/>
    </location>
</feature>
<reference evidence="7" key="2">
    <citation type="submission" date="2023-05" db="EMBL/GenBank/DDBJ databases">
        <authorList>
            <person name="Schelkunov M.I."/>
        </authorList>
    </citation>
    <scope>NUCLEOTIDE SEQUENCE</scope>
    <source>
        <strain evidence="7">Hsosn_3</strain>
        <tissue evidence="7">Leaf</tissue>
    </source>
</reference>
<evidence type="ECO:0000256" key="1">
    <source>
        <dbReference type="ARBA" id="ARBA00004323"/>
    </source>
</evidence>
<dbReference type="PANTHER" id="PTHR20961">
    <property type="entry name" value="GLYCOSYLTRANSFERASE"/>
    <property type="match status" value="1"/>
</dbReference>
<name>A0AAD8M6A9_9APIA</name>